<name>A0A1F6EII2_9BACT</name>
<dbReference type="Proteomes" id="UP000178587">
    <property type="component" value="Unassembled WGS sequence"/>
</dbReference>
<dbReference type="AlphaFoldDB" id="A0A1F6EII2"/>
<evidence type="ECO:0000313" key="1">
    <source>
        <dbReference type="EMBL" id="OGG73453.1"/>
    </source>
</evidence>
<sequence>MEVKMTRQKKTVSKRELNARDKEVVETLMRRVGNYKSPDEFAAALLKKVPLNRFKTAERVLGHVAKLGFTVPEFEKRRSRFHGMRQIVTDIIDVVMAGTKPPENIDALKKVVLEKSPEEHRASITTPLLFDLLYEYYFDVEKREQLLAAALKVDRDANQFLADLKRISRERIPPAWVIAAKFDDMHGRTSAPQETTAHSLPGILRMPFTDAKDRELQETTFEKPYHALPDSDKVQFNIAAIAAPKIGLPFLEEDIASNLVRCGLATVRKMHCDALVIGGGLFEVVFQKTTGANRLLKDLVLGNKLDVKALAEHYQEEARRIIESGTMEPIYMTAAERFAELLRGWYKASIRPTGKPEFTGPVYVVLAPDDLAIVRIMTYFELLYQQHKKFSEASSAASYAAKMLTEAKKNLAQARKDDDSSLIAESEVTVAEAQKEFDEAVELKTRTRATNFDPKQNRTIYDRALSYLITQIEEKIPNAVVVDQGRAYMKFGKSQHIFRFVSSGDRSAYYAELGNYGPSQRAGMLPDMTVVMHPASVYFRKTARQNYKDGKMFGEGFFVEAPTLIDRNLILERTRGQRVPLAVSKAVSDPMYSGGMLIVTTHPDLGVDSKMLTSEMVRDIGKSTTPKTPAKTLWIMEATDSHIGGAMRVRLTRHDGTPIGLTEASLELMKRSGIDKSGAAHVGMFLVADDILHGNHYGTEKRIHYIEQSTARVLQNLSARLKEAEALGGTRLQEHYRETTRALASQLAVRVPHLLTGQMLELTDAVINPYRDVFKAILVRAHRSRVIVRGISEYTRLPDMRDLGIINFGSGNHATKTTDGMFHEGLMVAEFLRQGLKNDPDLAGLDMERLIRGFLFQDQAIGYGTVSVDNKFTYGLHFANTPPKRDSWLDVLHGWVQVNRRRGNPSTMLNNMPVVHITGDKHFCATCFAGGDLYVMGPAATHTDSFAELAGGLPENNSGVAFIGLPIEGPDSGPIHVVHLTPTVMQDYIGEKDKPFPWNELLPNPA</sequence>
<organism evidence="1 2">
    <name type="scientific">Candidatus Kaiserbacteria bacterium RIFCSPLOWO2_01_FULL_50_24</name>
    <dbReference type="NCBI Taxonomy" id="1798507"/>
    <lineage>
        <taxon>Bacteria</taxon>
        <taxon>Candidatus Kaiseribacteriota</taxon>
    </lineage>
</organism>
<gene>
    <name evidence="1" type="ORF">A3A34_02550</name>
</gene>
<comment type="caution">
    <text evidence="1">The sequence shown here is derived from an EMBL/GenBank/DDBJ whole genome shotgun (WGS) entry which is preliminary data.</text>
</comment>
<evidence type="ECO:0000313" key="2">
    <source>
        <dbReference type="Proteomes" id="UP000178587"/>
    </source>
</evidence>
<reference evidence="1 2" key="1">
    <citation type="journal article" date="2016" name="Nat. Commun.">
        <title>Thousands of microbial genomes shed light on interconnected biogeochemical processes in an aquifer system.</title>
        <authorList>
            <person name="Anantharaman K."/>
            <person name="Brown C.T."/>
            <person name="Hug L.A."/>
            <person name="Sharon I."/>
            <person name="Castelle C.J."/>
            <person name="Probst A.J."/>
            <person name="Thomas B.C."/>
            <person name="Singh A."/>
            <person name="Wilkins M.J."/>
            <person name="Karaoz U."/>
            <person name="Brodie E.L."/>
            <person name="Williams K.H."/>
            <person name="Hubbard S.S."/>
            <person name="Banfield J.F."/>
        </authorList>
    </citation>
    <scope>NUCLEOTIDE SEQUENCE [LARGE SCALE GENOMIC DNA]</scope>
</reference>
<accession>A0A1F6EII2</accession>
<dbReference type="EMBL" id="MFLU01000019">
    <property type="protein sequence ID" value="OGG73453.1"/>
    <property type="molecule type" value="Genomic_DNA"/>
</dbReference>
<proteinExistence type="predicted"/>
<protein>
    <submittedName>
        <fullName evidence="1">Uncharacterized protein</fullName>
    </submittedName>
</protein>